<dbReference type="Proteomes" id="UP001187734">
    <property type="component" value="Unassembled WGS sequence"/>
</dbReference>
<organism evidence="1 2">
    <name type="scientific">Fusarium torulosum</name>
    <dbReference type="NCBI Taxonomy" id="33205"/>
    <lineage>
        <taxon>Eukaryota</taxon>
        <taxon>Fungi</taxon>
        <taxon>Dikarya</taxon>
        <taxon>Ascomycota</taxon>
        <taxon>Pezizomycotina</taxon>
        <taxon>Sordariomycetes</taxon>
        <taxon>Hypocreomycetidae</taxon>
        <taxon>Hypocreales</taxon>
        <taxon>Nectriaceae</taxon>
        <taxon>Fusarium</taxon>
    </lineage>
</organism>
<sequence length="157" mass="18793">MALQDITPPWDLQHSLRNGRQHSFTIYADEVDFYDIRRWMFLFGYSQSEAIRRMKDFRSKPPAFTLPNHHWNRVKKNMMSEGYDREAYAFLYNQKQKMNKAKKSRQIATAALRELVRTRDLVIDSEDFLHRLQITIELETLFSAAEEATTHLNFPYE</sequence>
<proteinExistence type="predicted"/>
<keyword evidence="2" id="KW-1185">Reference proteome</keyword>
<dbReference type="AlphaFoldDB" id="A0AAE8M4M6"/>
<gene>
    <name evidence="1" type="ORF">FTOL_03869</name>
</gene>
<accession>A0AAE8M4M6</accession>
<comment type="caution">
    <text evidence="1">The sequence shown here is derived from an EMBL/GenBank/DDBJ whole genome shotgun (WGS) entry which is preliminary data.</text>
</comment>
<protein>
    <submittedName>
        <fullName evidence="1">Uncharacterized protein</fullName>
    </submittedName>
</protein>
<name>A0AAE8M4M6_9HYPO</name>
<evidence type="ECO:0000313" key="1">
    <source>
        <dbReference type="EMBL" id="SPJ74139.1"/>
    </source>
</evidence>
<evidence type="ECO:0000313" key="2">
    <source>
        <dbReference type="Proteomes" id="UP001187734"/>
    </source>
</evidence>
<reference evidence="1" key="1">
    <citation type="submission" date="2018-03" db="EMBL/GenBank/DDBJ databases">
        <authorList>
            <person name="Guldener U."/>
        </authorList>
    </citation>
    <scope>NUCLEOTIDE SEQUENCE</scope>
</reference>
<dbReference type="EMBL" id="ONZP01000116">
    <property type="protein sequence ID" value="SPJ74139.1"/>
    <property type="molecule type" value="Genomic_DNA"/>
</dbReference>